<dbReference type="SUPFAM" id="SSF55874">
    <property type="entry name" value="ATPase domain of HSP90 chaperone/DNA topoisomerase II/histidine kinase"/>
    <property type="match status" value="1"/>
</dbReference>
<keyword evidence="3" id="KW-0597">Phosphoprotein</keyword>
<dbReference type="SUPFAM" id="SSF47384">
    <property type="entry name" value="Homodimeric domain of signal transducing histidine kinase"/>
    <property type="match status" value="1"/>
</dbReference>
<accession>E1YDB7</accession>
<dbReference type="PROSITE" id="PS50109">
    <property type="entry name" value="HIS_KIN"/>
    <property type="match status" value="1"/>
</dbReference>
<name>E1YDB7_9BACT</name>
<dbReference type="CDD" id="cd00082">
    <property type="entry name" value="HisKA"/>
    <property type="match status" value="1"/>
</dbReference>
<feature type="transmembrane region" description="Helical" evidence="9">
    <location>
        <begin position="86"/>
        <end position="112"/>
    </location>
</feature>
<feature type="domain" description="Histidine kinase" evidence="10">
    <location>
        <begin position="218"/>
        <end position="426"/>
    </location>
</feature>
<keyword evidence="9" id="KW-0472">Membrane</keyword>
<dbReference type="Pfam" id="PF02518">
    <property type="entry name" value="HATPase_c"/>
    <property type="match status" value="1"/>
</dbReference>
<dbReference type="InterPro" id="IPR005467">
    <property type="entry name" value="His_kinase_dom"/>
</dbReference>
<dbReference type="InterPro" id="IPR003594">
    <property type="entry name" value="HATPase_dom"/>
</dbReference>
<dbReference type="GO" id="GO:0000155">
    <property type="term" value="F:phosphorelay sensor kinase activity"/>
    <property type="evidence" value="ECO:0007669"/>
    <property type="project" value="InterPro"/>
</dbReference>
<dbReference type="AlphaFoldDB" id="E1YDB7"/>
<evidence type="ECO:0000256" key="7">
    <source>
        <dbReference type="ARBA" id="ARBA00022840"/>
    </source>
</evidence>
<feature type="transmembrane region" description="Helical" evidence="9">
    <location>
        <begin position="164"/>
        <end position="186"/>
    </location>
</feature>
<evidence type="ECO:0000256" key="9">
    <source>
        <dbReference type="SAM" id="Phobius"/>
    </source>
</evidence>
<dbReference type="Gene3D" id="1.10.287.130">
    <property type="match status" value="1"/>
</dbReference>
<keyword evidence="7" id="KW-0067">ATP-binding</keyword>
<evidence type="ECO:0000256" key="3">
    <source>
        <dbReference type="ARBA" id="ARBA00022553"/>
    </source>
</evidence>
<proteinExistence type="predicted"/>
<feature type="transmembrane region" description="Helical" evidence="9">
    <location>
        <begin position="16"/>
        <end position="35"/>
    </location>
</feature>
<dbReference type="SMART" id="SM00387">
    <property type="entry name" value="HATPase_c"/>
    <property type="match status" value="1"/>
</dbReference>
<evidence type="ECO:0000256" key="4">
    <source>
        <dbReference type="ARBA" id="ARBA00022679"/>
    </source>
</evidence>
<dbReference type="Pfam" id="PF25323">
    <property type="entry name" value="6TM_PilS"/>
    <property type="match status" value="1"/>
</dbReference>
<dbReference type="GO" id="GO:0005524">
    <property type="term" value="F:ATP binding"/>
    <property type="evidence" value="ECO:0007669"/>
    <property type="project" value="UniProtKB-KW"/>
</dbReference>
<dbReference type="EC" id="2.7.13.3" evidence="2"/>
<dbReference type="InterPro" id="IPR004358">
    <property type="entry name" value="Sig_transdc_His_kin-like_C"/>
</dbReference>
<gene>
    <name evidence="11" type="ORF">N47_G38850</name>
</gene>
<evidence type="ECO:0000256" key="8">
    <source>
        <dbReference type="ARBA" id="ARBA00023012"/>
    </source>
</evidence>
<keyword evidence="6" id="KW-0418">Kinase</keyword>
<evidence type="ECO:0000256" key="2">
    <source>
        <dbReference type="ARBA" id="ARBA00012438"/>
    </source>
</evidence>
<dbReference type="EMBL" id="FR695868">
    <property type="protein sequence ID" value="CBX28561.1"/>
    <property type="molecule type" value="Genomic_DNA"/>
</dbReference>
<evidence type="ECO:0000256" key="5">
    <source>
        <dbReference type="ARBA" id="ARBA00022741"/>
    </source>
</evidence>
<keyword evidence="4" id="KW-0808">Transferase</keyword>
<dbReference type="PANTHER" id="PTHR43065">
    <property type="entry name" value="SENSOR HISTIDINE KINASE"/>
    <property type="match status" value="1"/>
</dbReference>
<dbReference type="InterPro" id="IPR036097">
    <property type="entry name" value="HisK_dim/P_sf"/>
</dbReference>
<evidence type="ECO:0000259" key="10">
    <source>
        <dbReference type="PROSITE" id="PS50109"/>
    </source>
</evidence>
<dbReference type="Pfam" id="PF00512">
    <property type="entry name" value="HisKA"/>
    <property type="match status" value="1"/>
</dbReference>
<keyword evidence="9" id="KW-0812">Transmembrane</keyword>
<evidence type="ECO:0000256" key="6">
    <source>
        <dbReference type="ARBA" id="ARBA00022777"/>
    </source>
</evidence>
<evidence type="ECO:0000313" key="11">
    <source>
        <dbReference type="EMBL" id="CBX28561.1"/>
    </source>
</evidence>
<dbReference type="InterPro" id="IPR003661">
    <property type="entry name" value="HisK_dim/P_dom"/>
</dbReference>
<comment type="catalytic activity">
    <reaction evidence="1">
        <text>ATP + protein L-histidine = ADP + protein N-phospho-L-histidine.</text>
        <dbReference type="EC" id="2.7.13.3"/>
    </reaction>
</comment>
<keyword evidence="5" id="KW-0547">Nucleotide-binding</keyword>
<dbReference type="PRINTS" id="PR00344">
    <property type="entry name" value="BCTRLSENSOR"/>
</dbReference>
<reference evidence="11" key="1">
    <citation type="journal article" date="2011" name="Environ. Microbiol.">
        <title>Genomic insights into the metabolic potential of the polycyclic aromatic hydrocarbon degrading sulfate-reducing Deltaproteobacterium N47.</title>
        <authorList>
            <person name="Bergmann F."/>
            <person name="Selesi D."/>
            <person name="Weinmaier T."/>
            <person name="Tischler P."/>
            <person name="Rattei T."/>
            <person name="Meckenstock R.U."/>
        </authorList>
    </citation>
    <scope>NUCLEOTIDE SEQUENCE</scope>
</reference>
<dbReference type="InterPro" id="IPR036890">
    <property type="entry name" value="HATPase_C_sf"/>
</dbReference>
<protein>
    <recommendedName>
        <fullName evidence="2">histidine kinase</fullName>
        <ecNumber evidence="2">2.7.13.3</ecNumber>
    </recommendedName>
</protein>
<dbReference type="Gene3D" id="3.30.565.10">
    <property type="entry name" value="Histidine kinase-like ATPase, C-terminal domain"/>
    <property type="match status" value="1"/>
</dbReference>
<sequence length="429" mass="48389">MNNNNNDAYQRLKGLIFFRVLFISLLLGSTIVLQIGSTHSLFDKSLLMLYGLIFGVAILSICYAILFNRVKRIEIFSSIQIGIDTLIISCIIFVTGCFSSIFSFLYLVVIIYSTMLLYKKGSMIIAALCAIQYGIIVELEYFGFINPFPFEDGITASSYPWNQVQYKIIIITLACISVAFLSNYLAEQARKTKSELLAMKERIKRFEKMAAMGEMAARMAHEIKNPIASISGSIQLLTEDMYENPQKDRLMRIIHKEADRLGSLVNNYLLFARPPIGKIEKIELGKSIIETIELFEKDSKNSGKIIILKDIAPNVWTEMYPVHLHQILWNLLLNASEAIETSGNIKVKLYSIKNKSAVIEVADDGCGITDNNIKSIYDPFFTTKPKGTGLGLSIVLNILKPYESWLEVESKINVGSVFMFKLKQIDSLN</sequence>
<dbReference type="PANTHER" id="PTHR43065:SF10">
    <property type="entry name" value="PEROXIDE STRESS-ACTIVATED HISTIDINE KINASE MAK3"/>
    <property type="match status" value="1"/>
</dbReference>
<organism evidence="11">
    <name type="scientific">uncultured Desulfobacterium sp</name>
    <dbReference type="NCBI Taxonomy" id="201089"/>
    <lineage>
        <taxon>Bacteria</taxon>
        <taxon>Pseudomonadati</taxon>
        <taxon>Thermodesulfobacteriota</taxon>
        <taxon>Desulfobacteria</taxon>
        <taxon>Desulfobacterales</taxon>
        <taxon>Desulfobacteriaceae</taxon>
        <taxon>Desulfobacterium</taxon>
        <taxon>environmental samples</taxon>
    </lineage>
</organism>
<feature type="transmembrane region" description="Helical" evidence="9">
    <location>
        <begin position="124"/>
        <end position="144"/>
    </location>
</feature>
<evidence type="ECO:0000256" key="1">
    <source>
        <dbReference type="ARBA" id="ARBA00000085"/>
    </source>
</evidence>
<keyword evidence="8" id="KW-0902">Two-component regulatory system</keyword>
<dbReference type="SMART" id="SM00388">
    <property type="entry name" value="HisKA"/>
    <property type="match status" value="1"/>
</dbReference>
<feature type="transmembrane region" description="Helical" evidence="9">
    <location>
        <begin position="47"/>
        <end position="66"/>
    </location>
</feature>
<keyword evidence="9" id="KW-1133">Transmembrane helix</keyword>